<dbReference type="OrthoDB" id="5526466at2"/>
<dbReference type="AlphaFoldDB" id="A0A6I0F3Z9"/>
<organism evidence="1 2">
    <name type="scientific">Heliorestis acidaminivorans</name>
    <dbReference type="NCBI Taxonomy" id="553427"/>
    <lineage>
        <taxon>Bacteria</taxon>
        <taxon>Bacillati</taxon>
        <taxon>Bacillota</taxon>
        <taxon>Clostridia</taxon>
        <taxon>Eubacteriales</taxon>
        <taxon>Heliobacteriaceae</taxon>
        <taxon>Heliorestis</taxon>
    </lineage>
</organism>
<dbReference type="InterPro" id="IPR038695">
    <property type="entry name" value="Saro_0823-like_sf"/>
</dbReference>
<comment type="caution">
    <text evidence="1">The sequence shown here is derived from an EMBL/GenBank/DDBJ whole genome shotgun (WGS) entry which is preliminary data.</text>
</comment>
<proteinExistence type="predicted"/>
<dbReference type="EMBL" id="WBXO01000001">
    <property type="protein sequence ID" value="KAB2954243.1"/>
    <property type="molecule type" value="Genomic_DNA"/>
</dbReference>
<dbReference type="Proteomes" id="UP000468766">
    <property type="component" value="Unassembled WGS sequence"/>
</dbReference>
<keyword evidence="2" id="KW-1185">Reference proteome</keyword>
<dbReference type="PANTHER" id="PTHR37953:SF1">
    <property type="entry name" value="UPF0127 PROTEIN MJ1496"/>
    <property type="match status" value="1"/>
</dbReference>
<dbReference type="RefSeq" id="WP_151617689.1">
    <property type="nucleotide sequence ID" value="NZ_WBXO01000001.1"/>
</dbReference>
<sequence>MVNFCVDKTKNTKIALSIAFIDSSGTLLEIQDMNPCYHMPCPIYWHIHPYRYALEVNQSWFRDQKDSSAHLLDCLSYASSKFPVLG</sequence>
<dbReference type="Gene3D" id="2.60.120.1140">
    <property type="entry name" value="Protein of unknown function DUF192"/>
    <property type="match status" value="1"/>
</dbReference>
<protein>
    <submittedName>
        <fullName evidence="1">DUF192 domain-containing protein</fullName>
    </submittedName>
</protein>
<accession>A0A6I0F3Z9</accession>
<dbReference type="Pfam" id="PF02643">
    <property type="entry name" value="DUF192"/>
    <property type="match status" value="1"/>
</dbReference>
<evidence type="ECO:0000313" key="1">
    <source>
        <dbReference type="EMBL" id="KAB2954243.1"/>
    </source>
</evidence>
<reference evidence="1 2" key="1">
    <citation type="submission" date="2019-10" db="EMBL/GenBank/DDBJ databases">
        <title>Whole-genome sequence of the extremophile Heliorestis acidaminivorans DSM 24790.</title>
        <authorList>
            <person name="Kyndt J.A."/>
            <person name="Meyer T.E."/>
        </authorList>
    </citation>
    <scope>NUCLEOTIDE SEQUENCE [LARGE SCALE GENOMIC DNA]</scope>
    <source>
        <strain evidence="1 2">DSM 24790</strain>
    </source>
</reference>
<dbReference type="InterPro" id="IPR003795">
    <property type="entry name" value="DUF192"/>
</dbReference>
<dbReference type="PANTHER" id="PTHR37953">
    <property type="entry name" value="UPF0127 PROTEIN MJ1496"/>
    <property type="match status" value="1"/>
</dbReference>
<evidence type="ECO:0000313" key="2">
    <source>
        <dbReference type="Proteomes" id="UP000468766"/>
    </source>
</evidence>
<name>A0A6I0F3Z9_9FIRM</name>
<gene>
    <name evidence="1" type="ORF">F9B85_00670</name>
</gene>